<protein>
    <recommendedName>
        <fullName evidence="2">PTS EIIA type-2 domain-containing protein</fullName>
    </recommendedName>
</protein>
<accession>A0A645IES6</accession>
<comment type="caution">
    <text evidence="1">The sequence shown here is derived from an EMBL/GenBank/DDBJ whole genome shotgun (WGS) entry which is preliminary data.</text>
</comment>
<evidence type="ECO:0008006" key="2">
    <source>
        <dbReference type="Google" id="ProtNLM"/>
    </source>
</evidence>
<dbReference type="AlphaFoldDB" id="A0A645IES6"/>
<name>A0A645IES6_9ZZZZ</name>
<proteinExistence type="predicted"/>
<reference evidence="1" key="1">
    <citation type="submission" date="2019-08" db="EMBL/GenBank/DDBJ databases">
        <authorList>
            <person name="Kucharzyk K."/>
            <person name="Murdoch R.W."/>
            <person name="Higgins S."/>
            <person name="Loffler F."/>
        </authorList>
    </citation>
    <scope>NUCLEOTIDE SEQUENCE</scope>
</reference>
<gene>
    <name evidence="1" type="ORF">SDC9_196582</name>
</gene>
<sequence length="155" mass="18062">MLINAYQLPQVLQQPGQIRVIQDFRFLSPEQFFQFISLRHAKDEPARNQMETALMRQEAQYSLAQNECVVVFGPAGACRHECMELYVLHKKSQWNAERVKYIFFICMDCADSLQKVKALETVLSEFTKNEEEIKQFAQNPTQAFHGLLRKSLQTT</sequence>
<evidence type="ECO:0000313" key="1">
    <source>
        <dbReference type="EMBL" id="MPN48969.1"/>
    </source>
</evidence>
<dbReference type="EMBL" id="VSSQ01111775">
    <property type="protein sequence ID" value="MPN48969.1"/>
    <property type="molecule type" value="Genomic_DNA"/>
</dbReference>
<organism evidence="1">
    <name type="scientific">bioreactor metagenome</name>
    <dbReference type="NCBI Taxonomy" id="1076179"/>
    <lineage>
        <taxon>unclassified sequences</taxon>
        <taxon>metagenomes</taxon>
        <taxon>ecological metagenomes</taxon>
    </lineage>
</organism>